<dbReference type="InterPro" id="IPR050218">
    <property type="entry name" value="LptD"/>
</dbReference>
<dbReference type="RefSeq" id="WP_108886058.1">
    <property type="nucleotide sequence ID" value="NZ_OMOJ01000003.1"/>
</dbReference>
<comment type="similarity">
    <text evidence="1">Belongs to the LptD family.</text>
</comment>
<comment type="subcellular location">
    <subcellularLocation>
        <location evidence="1">Cell outer membrane</location>
    </subcellularLocation>
</comment>
<dbReference type="PANTHER" id="PTHR30189:SF1">
    <property type="entry name" value="LPS-ASSEMBLY PROTEIN LPTD"/>
    <property type="match status" value="1"/>
</dbReference>
<comment type="subunit">
    <text evidence="1">Component of the lipopolysaccharide transport and assembly complex.</text>
</comment>
<evidence type="ECO:0000259" key="2">
    <source>
        <dbReference type="Pfam" id="PF04453"/>
    </source>
</evidence>
<accession>A0A2R8AVY9</accession>
<dbReference type="GO" id="GO:1990351">
    <property type="term" value="C:transporter complex"/>
    <property type="evidence" value="ECO:0007669"/>
    <property type="project" value="TreeGrafter"/>
</dbReference>
<dbReference type="AlphaFoldDB" id="A0A2R8AVY9"/>
<keyword evidence="1" id="KW-0472">Membrane</keyword>
<evidence type="ECO:0000313" key="4">
    <source>
        <dbReference type="Proteomes" id="UP000244904"/>
    </source>
</evidence>
<dbReference type="Proteomes" id="UP000244904">
    <property type="component" value="Unassembled WGS sequence"/>
</dbReference>
<dbReference type="HAMAP" id="MF_01411">
    <property type="entry name" value="LPS_assembly_LptD"/>
    <property type="match status" value="1"/>
</dbReference>
<protein>
    <recommendedName>
        <fullName evidence="1">LPS-assembly protein LptD</fullName>
    </recommendedName>
</protein>
<keyword evidence="4" id="KW-1185">Reference proteome</keyword>
<dbReference type="Pfam" id="PF04453">
    <property type="entry name" value="LptD"/>
    <property type="match status" value="1"/>
</dbReference>
<comment type="caution">
    <text evidence="1">Lacks conserved residue(s) required for the propagation of feature annotation.</text>
</comment>
<feature type="signal peptide" evidence="1">
    <location>
        <begin position="1"/>
        <end position="20"/>
    </location>
</feature>
<name>A0A2R8AVY9_9RHOB</name>
<feature type="domain" description="LptD C-terminal" evidence="2">
    <location>
        <begin position="268"/>
        <end position="629"/>
    </location>
</feature>
<sequence length="703" mass="78162" precursor="true">MRHLIAAAALAAGLAAPALAQTENQAALLVADRVLVESDNRLIAEGKVEAFQDGVRLTASRIVYDRDADSLTIEGPIRLSDSNGNLLIADSADLDIELRNGLLRGARLVLDEQLQLASVQARRVEGRYTQMSKVAITSCQVCGEDTPLWQIRARNVVHDEEAKQIYIDEAQLRILDVPVFYLPHLRLPDPTLTRARGFLIPEILSSTLLGTGVRMPYFVPLGDHADITFAPYLSPVTRTIEARYRHAFRTGTVSFDTAISRDTVQRDTTRAYLFGEGAFDLRNDFKLTFDIEAVNDRSYLSDYNYSDKDRLDSELRIERVRPDEYITGALIHYESLRANESNATLPTIVGNVEYERRFLPAIGGELRYDVTAHSHFRYSETDVDGRDVTRLNAGVTYLNRWTLPAGIRAGFTGSVWADHVNTVQDSTADAMITQLTPQAAVEVRWPWVRNDGQGGGMLLEPVAQIGWTGGTRPNIANDESTRVELDEANLLSLSRFPAPDRRERGWVGAAGIRWMRYAPAGWSAGLTLGRIWRDTADAEFSRSSGLMGETSDWLLAMHFTGANGLDLVARGLLDNAGRFAKAEIRGVWDYKRLGLEASYVLQSADPAVARNRALSEWTMDATYQLAENWTGSTLWRYDIVDNRLDRAGVGLDYSNECIDVGFSVSRRFASSINIEPTTNYGLTVALKGFSTGGSAKEYRRTCR</sequence>
<reference evidence="4" key="1">
    <citation type="submission" date="2018-03" db="EMBL/GenBank/DDBJ databases">
        <authorList>
            <person name="Rodrigo-Torres L."/>
            <person name="Arahal R. D."/>
            <person name="Lucena T."/>
        </authorList>
    </citation>
    <scope>NUCLEOTIDE SEQUENCE [LARGE SCALE GENOMIC DNA]</scope>
    <source>
        <strain evidence="4">CECT 8871</strain>
    </source>
</reference>
<dbReference type="InterPro" id="IPR020889">
    <property type="entry name" value="LipoPS_assembly_LptD"/>
</dbReference>
<dbReference type="EMBL" id="OMOJ01000003">
    <property type="protein sequence ID" value="SPF80186.1"/>
    <property type="molecule type" value="Genomic_DNA"/>
</dbReference>
<dbReference type="OrthoDB" id="9760225at2"/>
<gene>
    <name evidence="1 3" type="primary">lptD</name>
    <name evidence="3" type="ORF">PRI8871_01992</name>
</gene>
<organism evidence="3 4">
    <name type="scientific">Pseudoprimorskyibacter insulae</name>
    <dbReference type="NCBI Taxonomy" id="1695997"/>
    <lineage>
        <taxon>Bacteria</taxon>
        <taxon>Pseudomonadati</taxon>
        <taxon>Pseudomonadota</taxon>
        <taxon>Alphaproteobacteria</taxon>
        <taxon>Rhodobacterales</taxon>
        <taxon>Paracoccaceae</taxon>
        <taxon>Pseudoprimorskyibacter</taxon>
    </lineage>
</organism>
<dbReference type="PANTHER" id="PTHR30189">
    <property type="entry name" value="LPS-ASSEMBLY PROTEIN"/>
    <property type="match status" value="1"/>
</dbReference>
<feature type="chain" id="PRO_5015365732" description="LPS-assembly protein LptD" evidence="1">
    <location>
        <begin position="21"/>
        <end position="703"/>
    </location>
</feature>
<dbReference type="InterPro" id="IPR007543">
    <property type="entry name" value="LptD_C"/>
</dbReference>
<dbReference type="GO" id="GO:0009279">
    <property type="term" value="C:cell outer membrane"/>
    <property type="evidence" value="ECO:0007669"/>
    <property type="project" value="UniProtKB-SubCell"/>
</dbReference>
<evidence type="ECO:0000256" key="1">
    <source>
        <dbReference type="HAMAP-Rule" id="MF_01411"/>
    </source>
</evidence>
<keyword evidence="1" id="KW-0732">Signal</keyword>
<proteinExistence type="inferred from homology"/>
<comment type="function">
    <text evidence="1">Involved in the assembly of lipopolysaccharide (LPS) at the surface of the outer membrane.</text>
</comment>
<dbReference type="GO" id="GO:0043165">
    <property type="term" value="P:Gram-negative-bacterium-type cell outer membrane assembly"/>
    <property type="evidence" value="ECO:0007669"/>
    <property type="project" value="UniProtKB-UniRule"/>
</dbReference>
<keyword evidence="1" id="KW-0998">Cell outer membrane</keyword>
<evidence type="ECO:0000313" key="3">
    <source>
        <dbReference type="EMBL" id="SPF80186.1"/>
    </source>
</evidence>
<dbReference type="GO" id="GO:0015920">
    <property type="term" value="P:lipopolysaccharide transport"/>
    <property type="evidence" value="ECO:0007669"/>
    <property type="project" value="InterPro"/>
</dbReference>